<feature type="transmembrane region" description="Helical" evidence="12">
    <location>
        <begin position="631"/>
        <end position="651"/>
    </location>
</feature>
<evidence type="ECO:0000256" key="4">
    <source>
        <dbReference type="ARBA" id="ARBA00020830"/>
    </source>
</evidence>
<dbReference type="OrthoDB" id="272139at2759"/>
<keyword evidence="5 12" id="KW-0337">GPI-anchor biosynthesis</keyword>
<dbReference type="InterPro" id="IPR037674">
    <property type="entry name" value="PIG-G_N"/>
</dbReference>
<comment type="similarity">
    <text evidence="3 12">Belongs to the PIGG/PIGN/PIGO family. PIGG subfamily.</text>
</comment>
<evidence type="ECO:0000313" key="15">
    <source>
        <dbReference type="Proteomes" id="UP000193498"/>
    </source>
</evidence>
<evidence type="ECO:0000313" key="14">
    <source>
        <dbReference type="EMBL" id="ORX92581.1"/>
    </source>
</evidence>
<evidence type="ECO:0000256" key="2">
    <source>
        <dbReference type="ARBA" id="ARBA00004687"/>
    </source>
</evidence>
<feature type="transmembrane region" description="Helical" evidence="12">
    <location>
        <begin position="765"/>
        <end position="784"/>
    </location>
</feature>
<dbReference type="InterPro" id="IPR039527">
    <property type="entry name" value="PIGG/GPI7"/>
</dbReference>
<feature type="transmembrane region" description="Helical" evidence="12">
    <location>
        <begin position="858"/>
        <end position="881"/>
    </location>
</feature>
<evidence type="ECO:0000259" key="13">
    <source>
        <dbReference type="Pfam" id="PF19316"/>
    </source>
</evidence>
<feature type="transmembrane region" description="Helical" evidence="12">
    <location>
        <begin position="494"/>
        <end position="513"/>
    </location>
</feature>
<keyword evidence="8 12" id="KW-0256">Endoplasmic reticulum</keyword>
<keyword evidence="6 12" id="KW-0808">Transferase</keyword>
<dbReference type="UniPathway" id="UPA00196"/>
<evidence type="ECO:0000256" key="9">
    <source>
        <dbReference type="ARBA" id="ARBA00022989"/>
    </source>
</evidence>
<keyword evidence="10 12" id="KW-0472">Membrane</keyword>
<keyword evidence="15" id="KW-1185">Reference proteome</keyword>
<proteinExistence type="inferred from homology"/>
<dbReference type="SUPFAM" id="SSF53649">
    <property type="entry name" value="Alkaline phosphatase-like"/>
    <property type="match status" value="1"/>
</dbReference>
<gene>
    <name evidence="14" type="ORF">K493DRAFT_338739</name>
</gene>
<dbReference type="Proteomes" id="UP000193498">
    <property type="component" value="Unassembled WGS sequence"/>
</dbReference>
<evidence type="ECO:0000256" key="6">
    <source>
        <dbReference type="ARBA" id="ARBA00022679"/>
    </source>
</evidence>
<dbReference type="PANTHER" id="PTHR23072:SF0">
    <property type="entry name" value="GPI ETHANOLAMINE PHOSPHATE TRANSFERASE 2"/>
    <property type="match status" value="1"/>
</dbReference>
<feature type="transmembrane region" description="Helical" evidence="12">
    <location>
        <begin position="7"/>
        <end position="28"/>
    </location>
</feature>
<sequence>MLLQKLPFFVTLYAILATGFYFFIQGFFPFKASLTGFTELHDLPPLFTVNGQQETGILPEPKFDKLVFMVVDALRSDFVFSEASQMKFTQELIRAGKALPYTAIATAPTVTLPRLKALTTGTVPNFLDAVFNIAESDSSSLSNQDSWLAQLKVSRNKKIHFYGDDTWIRLFPGMFARSEGTSSFFVSDTVEVDVNVTRHVGPELESAEWDTLILHYLGLDHIGHSSGPESPLMALKQQEMDEVVKRIYTGIVDMDAKFSTRTLFVLCGDHGMNEMGNHGGSSAGETSAAMAFMSPQLNFQHDEASAVETEPFQFYRRINQVDLVPTLAMLFGVPIPKNSLGKMIPDLFNDASALELLRLLQINAQQVQKILQSVWPSFRIYDALPGVCDGDVQSRLECLYSRATIQHRSSTTLPDQQRALDAYYEFLNVATSSLSSIFSNYDLFSMCAGLGFMAIPIILVVGIQIWGIKFPQISLFKVHFMKLHTESGWPVEKAFLLAMVVAYAATMFASSFVEEEHQFWYFMLNSIWLLQMLKSLFALATSGSTTANMKMLPVLSLCQMALIRVIRFWNQTGQKYAANIDLRYHLTRDYEGVSWALFGATLLTFNILAIREFVLTRYSRTKDPQAGFINSCVRVCILISISVISLTVGLYKLRVNESSEICSTILKEISPFLPDMGPNSLARIAYFLVLLITLVSCVLYRLRPVSLLLNSTRVFYPRMIQITWSLLLILLSRSHNAPLYLLFYLQLSLYRCWRAKYSRNVGLENFWMDGLVLLALGRMAFFALGNSNSLASVDLSNSYVGLESYNMVLVGLLTFLSTCAGPLWWCMAGIFVALDGVRYRMDIGKSQETNRSIKHSSVLVILFSHCAFQLVSSFALSLAVTILRTHLFIWTVFSPRYLYEVMWLAFQFVSATVMLSILD</sequence>
<reference evidence="14 15" key="1">
    <citation type="submission" date="2016-07" db="EMBL/GenBank/DDBJ databases">
        <title>Pervasive Adenine N6-methylation of Active Genes in Fungi.</title>
        <authorList>
            <consortium name="DOE Joint Genome Institute"/>
            <person name="Mondo S.J."/>
            <person name="Dannebaum R.O."/>
            <person name="Kuo R.C."/>
            <person name="Labutti K."/>
            <person name="Haridas S."/>
            <person name="Kuo A."/>
            <person name="Salamov A."/>
            <person name="Ahrendt S.R."/>
            <person name="Lipzen A."/>
            <person name="Sullivan W."/>
            <person name="Andreopoulos W.B."/>
            <person name="Clum A."/>
            <person name="Lindquist E."/>
            <person name="Daum C."/>
            <person name="Ramamoorthy G.K."/>
            <person name="Gryganskyi A."/>
            <person name="Culley D."/>
            <person name="Magnuson J.K."/>
            <person name="James T.Y."/>
            <person name="O'Malley M.A."/>
            <person name="Stajich J.E."/>
            <person name="Spatafora J.W."/>
            <person name="Visel A."/>
            <person name="Grigoriev I.V."/>
        </authorList>
    </citation>
    <scope>NUCLEOTIDE SEQUENCE [LARGE SCALE GENOMIC DNA]</scope>
    <source>
        <strain evidence="14 15">CBS 931.73</strain>
    </source>
</reference>
<feature type="transmembrane region" description="Helical" evidence="12">
    <location>
        <begin position="804"/>
        <end position="837"/>
    </location>
</feature>
<evidence type="ECO:0000256" key="1">
    <source>
        <dbReference type="ARBA" id="ARBA00004477"/>
    </source>
</evidence>
<organism evidence="14 15">
    <name type="scientific">Basidiobolus meristosporus CBS 931.73</name>
    <dbReference type="NCBI Taxonomy" id="1314790"/>
    <lineage>
        <taxon>Eukaryota</taxon>
        <taxon>Fungi</taxon>
        <taxon>Fungi incertae sedis</taxon>
        <taxon>Zoopagomycota</taxon>
        <taxon>Entomophthoromycotina</taxon>
        <taxon>Basidiobolomycetes</taxon>
        <taxon>Basidiobolales</taxon>
        <taxon>Basidiobolaceae</taxon>
        <taxon>Basidiobolus</taxon>
    </lineage>
</organism>
<keyword evidence="7 12" id="KW-0812">Transmembrane</keyword>
<protein>
    <recommendedName>
        <fullName evidence="4 12">GPI ethanolamine phosphate transferase 2</fullName>
    </recommendedName>
</protein>
<dbReference type="InterPro" id="IPR002591">
    <property type="entry name" value="Phosphodiest/P_Trfase"/>
</dbReference>
<keyword evidence="9 12" id="KW-1133">Transmembrane helix</keyword>
<dbReference type="AlphaFoldDB" id="A0A1Y1Y3H9"/>
<dbReference type="InterPro" id="IPR045687">
    <property type="entry name" value="PIGG/GPI7_C"/>
</dbReference>
<evidence type="ECO:0000256" key="12">
    <source>
        <dbReference type="RuleBase" id="RU367106"/>
    </source>
</evidence>
<dbReference type="EMBL" id="MCFE01000269">
    <property type="protein sequence ID" value="ORX92581.1"/>
    <property type="molecule type" value="Genomic_DNA"/>
</dbReference>
<name>A0A1Y1Y3H9_9FUNG</name>
<evidence type="ECO:0000256" key="8">
    <source>
        <dbReference type="ARBA" id="ARBA00022824"/>
    </source>
</evidence>
<evidence type="ECO:0000256" key="3">
    <source>
        <dbReference type="ARBA" id="ARBA00005315"/>
    </source>
</evidence>
<accession>A0A1Y1Y3H9</accession>
<dbReference type="STRING" id="1314790.A0A1Y1Y3H9"/>
<feature type="transmembrane region" description="Helical" evidence="12">
    <location>
        <begin position="684"/>
        <end position="702"/>
    </location>
</feature>
<feature type="domain" description="GPI ethanolamine phosphate transferase 2 C-terminal" evidence="13">
    <location>
        <begin position="488"/>
        <end position="915"/>
    </location>
</feature>
<evidence type="ECO:0000256" key="5">
    <source>
        <dbReference type="ARBA" id="ARBA00022502"/>
    </source>
</evidence>
<dbReference type="InParanoid" id="A0A1Y1Y3H9"/>
<comment type="pathway">
    <text evidence="2 12">Glycolipid biosynthesis; glycosylphosphatidylinositol-anchor biosynthesis.</text>
</comment>
<keyword evidence="11" id="KW-0325">Glycoprotein</keyword>
<evidence type="ECO:0000256" key="7">
    <source>
        <dbReference type="ARBA" id="ARBA00022692"/>
    </source>
</evidence>
<dbReference type="Pfam" id="PF19316">
    <property type="entry name" value="PIGO_PIGG"/>
    <property type="match status" value="1"/>
</dbReference>
<comment type="caution">
    <text evidence="14">The sequence shown here is derived from an EMBL/GenBank/DDBJ whole genome shotgun (WGS) entry which is preliminary data.</text>
</comment>
<dbReference type="CDD" id="cd16024">
    <property type="entry name" value="GPI_EPT_2"/>
    <property type="match status" value="1"/>
</dbReference>
<dbReference type="Gene3D" id="3.40.720.10">
    <property type="entry name" value="Alkaline Phosphatase, subunit A"/>
    <property type="match status" value="1"/>
</dbReference>
<evidence type="ECO:0000256" key="10">
    <source>
        <dbReference type="ARBA" id="ARBA00023136"/>
    </source>
</evidence>
<feature type="transmembrane region" description="Helical" evidence="12">
    <location>
        <begin position="592"/>
        <end position="610"/>
    </location>
</feature>
<dbReference type="InterPro" id="IPR017850">
    <property type="entry name" value="Alkaline_phosphatase_core_sf"/>
</dbReference>
<dbReference type="GO" id="GO:0006506">
    <property type="term" value="P:GPI anchor biosynthetic process"/>
    <property type="evidence" value="ECO:0007669"/>
    <property type="project" value="UniProtKB-UniPathway"/>
</dbReference>
<dbReference type="GO" id="GO:0005789">
    <property type="term" value="C:endoplasmic reticulum membrane"/>
    <property type="evidence" value="ECO:0007669"/>
    <property type="project" value="UniProtKB-SubCell"/>
</dbReference>
<dbReference type="GO" id="GO:0051267">
    <property type="term" value="F:CP2 mannose-ethanolamine phosphotransferase activity"/>
    <property type="evidence" value="ECO:0007669"/>
    <property type="project" value="TreeGrafter"/>
</dbReference>
<feature type="transmembrane region" description="Helical" evidence="12">
    <location>
        <begin position="901"/>
        <end position="918"/>
    </location>
</feature>
<feature type="transmembrane region" description="Helical" evidence="12">
    <location>
        <begin position="443"/>
        <end position="467"/>
    </location>
</feature>
<dbReference type="PANTHER" id="PTHR23072">
    <property type="entry name" value="PHOSPHATIDYLINOSITOL GLYCAN-RELATED"/>
    <property type="match status" value="1"/>
</dbReference>
<evidence type="ECO:0000256" key="11">
    <source>
        <dbReference type="ARBA" id="ARBA00023180"/>
    </source>
</evidence>
<dbReference type="FunCoup" id="A0A1Y1Y3H9">
    <property type="interactions" value="482"/>
</dbReference>
<comment type="subcellular location">
    <subcellularLocation>
        <location evidence="1 12">Endoplasmic reticulum membrane</location>
        <topology evidence="1 12">Multi-pass membrane protein</topology>
    </subcellularLocation>
</comment>
<dbReference type="Pfam" id="PF01663">
    <property type="entry name" value="Phosphodiest"/>
    <property type="match status" value="1"/>
</dbReference>
<comment type="function">
    <text evidence="12">Ethanolamine phosphate transferase involved in glycosylphosphatidylinositol-anchor biosynthesis. Transfers ethanolamine phosphate to the GPI second mannose.</text>
</comment>